<dbReference type="OrthoDB" id="9778870at2"/>
<dbReference type="HOGENOM" id="CLU_000604_1_2_7"/>
<dbReference type="eggNOG" id="COG1131">
    <property type="taxonomic scope" value="Bacteria"/>
</dbReference>
<organism evidence="5 6">
    <name type="scientific">Desulforapulum autotrophicum (strain ATCC 43914 / DSM 3382 / VKM B-1955 / HRM2)</name>
    <name type="common">Desulfobacterium autotrophicum</name>
    <dbReference type="NCBI Taxonomy" id="177437"/>
    <lineage>
        <taxon>Bacteria</taxon>
        <taxon>Pseudomonadati</taxon>
        <taxon>Thermodesulfobacteriota</taxon>
        <taxon>Desulfobacteria</taxon>
        <taxon>Desulfobacterales</taxon>
        <taxon>Desulfobacteraceae</taxon>
        <taxon>Desulforapulum</taxon>
    </lineage>
</organism>
<gene>
    <name evidence="5" type="ordered locus">HRM2_03740</name>
</gene>
<dbReference type="AlphaFoldDB" id="C0QGL8"/>
<dbReference type="STRING" id="177437.HRM2_03740"/>
<dbReference type="SUPFAM" id="SSF52540">
    <property type="entry name" value="P-loop containing nucleoside triphosphate hydrolases"/>
    <property type="match status" value="1"/>
</dbReference>
<dbReference type="KEGG" id="dat:HRM2_03740"/>
<dbReference type="PANTHER" id="PTHR42939">
    <property type="entry name" value="ABC TRANSPORTER ATP-BINDING PROTEIN ALBC-RELATED"/>
    <property type="match status" value="1"/>
</dbReference>
<evidence type="ECO:0000256" key="3">
    <source>
        <dbReference type="ARBA" id="ARBA00022840"/>
    </source>
</evidence>
<reference evidence="5 6" key="1">
    <citation type="journal article" date="2009" name="Environ. Microbiol.">
        <title>Genome sequence of Desulfobacterium autotrophicum HRM2, a marine sulfate reducer oxidizing organic carbon completely to carbon dioxide.</title>
        <authorList>
            <person name="Strittmatter A.W."/>
            <person name="Liesegang H."/>
            <person name="Rabus R."/>
            <person name="Decker I."/>
            <person name="Amann J."/>
            <person name="Andres S."/>
            <person name="Henne A."/>
            <person name="Fricke W.F."/>
            <person name="Martinez-Arias R."/>
            <person name="Bartels D."/>
            <person name="Goesmann A."/>
            <person name="Krause L."/>
            <person name="Puehler A."/>
            <person name="Klenk H.P."/>
            <person name="Richter M."/>
            <person name="Schuler M."/>
            <person name="Gloeckner F.O."/>
            <person name="Meyerdierks A."/>
            <person name="Gottschalk G."/>
            <person name="Amann R."/>
        </authorList>
    </citation>
    <scope>NUCLEOTIDE SEQUENCE [LARGE SCALE GENOMIC DNA]</scope>
    <source>
        <strain evidence="6">ATCC 43914 / DSM 3382 / HRM2</strain>
    </source>
</reference>
<keyword evidence="1" id="KW-0813">Transport</keyword>
<dbReference type="CDD" id="cd03230">
    <property type="entry name" value="ABC_DR_subfamily_A"/>
    <property type="match status" value="1"/>
</dbReference>
<protein>
    <submittedName>
        <fullName evidence="5">ABC-type transporter, ATP-binding protein</fullName>
    </submittedName>
</protein>
<keyword evidence="6" id="KW-1185">Reference proteome</keyword>
<dbReference type="PROSITE" id="PS50893">
    <property type="entry name" value="ABC_TRANSPORTER_2"/>
    <property type="match status" value="1"/>
</dbReference>
<dbReference type="Proteomes" id="UP000000442">
    <property type="component" value="Chromosome"/>
</dbReference>
<evidence type="ECO:0000256" key="2">
    <source>
        <dbReference type="ARBA" id="ARBA00022741"/>
    </source>
</evidence>
<dbReference type="SMART" id="SM00382">
    <property type="entry name" value="AAA"/>
    <property type="match status" value="1"/>
</dbReference>
<evidence type="ECO:0000313" key="5">
    <source>
        <dbReference type="EMBL" id="ACN13493.1"/>
    </source>
</evidence>
<dbReference type="GO" id="GO:0016887">
    <property type="term" value="F:ATP hydrolysis activity"/>
    <property type="evidence" value="ECO:0007669"/>
    <property type="project" value="InterPro"/>
</dbReference>
<accession>C0QGL8</accession>
<dbReference type="EMBL" id="CP001087">
    <property type="protein sequence ID" value="ACN13493.1"/>
    <property type="molecule type" value="Genomic_DNA"/>
</dbReference>
<dbReference type="PANTHER" id="PTHR42939:SF1">
    <property type="entry name" value="ABC TRANSPORTER ATP-BINDING PROTEIN ALBC-RELATED"/>
    <property type="match status" value="1"/>
</dbReference>
<sequence>MLIKIDNLTKIYKEERGLLPFHLKVEQGELVALIGHNGAGKSTLLKLLAGWLIPDSGQVFVDGINLKNRMAVVRKIGFVPETPNLFDFFTVDYNLRLFARLFQIPFLRIEEILKTFNLLPFRNNRIQVLSKGLRQRVSIGRSLLADPSVLLFDEPTSGIDFDMTKEIYRLLREFHSSGKTIIFTSHRPEEIKNLATRIVVLHQGALVFDGSPESYFQSDIHEKLYQ</sequence>
<evidence type="ECO:0000256" key="1">
    <source>
        <dbReference type="ARBA" id="ARBA00022448"/>
    </source>
</evidence>
<dbReference type="Pfam" id="PF00005">
    <property type="entry name" value="ABC_tran"/>
    <property type="match status" value="1"/>
</dbReference>
<dbReference type="InterPro" id="IPR003593">
    <property type="entry name" value="AAA+_ATPase"/>
</dbReference>
<dbReference type="InterPro" id="IPR027417">
    <property type="entry name" value="P-loop_NTPase"/>
</dbReference>
<feature type="domain" description="ABC transporter" evidence="4">
    <location>
        <begin position="3"/>
        <end position="226"/>
    </location>
</feature>
<keyword evidence="2" id="KW-0547">Nucleotide-binding</keyword>
<evidence type="ECO:0000313" key="6">
    <source>
        <dbReference type="Proteomes" id="UP000000442"/>
    </source>
</evidence>
<dbReference type="InterPro" id="IPR003439">
    <property type="entry name" value="ABC_transporter-like_ATP-bd"/>
</dbReference>
<name>C0QGL8_DESAH</name>
<evidence type="ECO:0000259" key="4">
    <source>
        <dbReference type="PROSITE" id="PS50893"/>
    </source>
</evidence>
<keyword evidence="3 5" id="KW-0067">ATP-binding</keyword>
<dbReference type="InterPro" id="IPR051782">
    <property type="entry name" value="ABC_Transporter_VariousFunc"/>
</dbReference>
<dbReference type="GO" id="GO:0005524">
    <property type="term" value="F:ATP binding"/>
    <property type="evidence" value="ECO:0007669"/>
    <property type="project" value="UniProtKB-KW"/>
</dbReference>
<dbReference type="Gene3D" id="3.40.50.300">
    <property type="entry name" value="P-loop containing nucleotide triphosphate hydrolases"/>
    <property type="match status" value="1"/>
</dbReference>
<proteinExistence type="predicted"/>